<name>A0ACA9M1D3_9GLOM</name>
<evidence type="ECO:0000313" key="1">
    <source>
        <dbReference type="EMBL" id="CAG8560145.1"/>
    </source>
</evidence>
<evidence type="ECO:0000313" key="2">
    <source>
        <dbReference type="Proteomes" id="UP000789860"/>
    </source>
</evidence>
<protein>
    <submittedName>
        <fullName evidence="1">2773_t:CDS:1</fullName>
    </submittedName>
</protein>
<accession>A0ACA9M1D3</accession>
<comment type="caution">
    <text evidence="1">The sequence shown here is derived from an EMBL/GenBank/DDBJ whole genome shotgun (WGS) entry which is preliminary data.</text>
</comment>
<proteinExistence type="predicted"/>
<dbReference type="Proteomes" id="UP000789860">
    <property type="component" value="Unassembled WGS sequence"/>
</dbReference>
<dbReference type="EMBL" id="CAJVPM010008977">
    <property type="protein sequence ID" value="CAG8560145.1"/>
    <property type="molecule type" value="Genomic_DNA"/>
</dbReference>
<sequence>MASKLSSELLEMIFKNLYVAEFNGDFFEPDLVVNYQQAALNYPSYLKKLSFEMLYEAAIDYLNVNGNQSTVDYLNSIRENKRYVEMIEVEDTICFLENLLIKVMIRCGTAISMIDMASSFKFRSEIFSLMKQNKIFFSNLNEFIIYTEKGKLIDESIEFLKILSESTESIKVLKIHEMGIYDQTTFIYDSHSLKALIGFIESQKSIKKLDISYSDSFTGVISALNCHLSLHEIIVQGKYIQEFKVLNDCENLEVLRIKSSEALPLLKQLSNSNCRIRILDIYARVHDILDVISFLQEHGPLLQRFRLMPFGTTLSQTRLTRTLRDFCLNLEYFGLSSLNFSDQLVDFVKNSQRLQYISIECNGDDSEEVTRRRVIEFAKSLPRSLHYLNWGFYNKKLKSDYIDLILGHCDAPLKSLFFDNINQEIFDAIVEFQSRVGTLEYCCPTNGPKNYWDELENHVKIGWHKAMRCMTISTFKVLNLKIFYKYNMDSIKNFGGTGTQHYKVNYVRLILDIESEHGLWYILEGFLNSEFIEYELTSEKNSDGSDMANVKCYLIEEFVFREIVYLKNPPSENYAVVSLDLDRYKNERVFYNRITIVWSCILSDNTIHSSDIGYVESEDDFDLNDYTIDEDKYRGTNYPEWRVESAMQKLAEKENSVIRIF</sequence>
<gene>
    <name evidence="1" type="ORF">SCALOS_LOCUS5479</name>
</gene>
<reference evidence="1" key="1">
    <citation type="submission" date="2021-06" db="EMBL/GenBank/DDBJ databases">
        <authorList>
            <person name="Kallberg Y."/>
            <person name="Tangrot J."/>
            <person name="Rosling A."/>
        </authorList>
    </citation>
    <scope>NUCLEOTIDE SEQUENCE</scope>
    <source>
        <strain evidence="1">AU212A</strain>
    </source>
</reference>
<keyword evidence="2" id="KW-1185">Reference proteome</keyword>
<organism evidence="1 2">
    <name type="scientific">Scutellospora calospora</name>
    <dbReference type="NCBI Taxonomy" id="85575"/>
    <lineage>
        <taxon>Eukaryota</taxon>
        <taxon>Fungi</taxon>
        <taxon>Fungi incertae sedis</taxon>
        <taxon>Mucoromycota</taxon>
        <taxon>Glomeromycotina</taxon>
        <taxon>Glomeromycetes</taxon>
        <taxon>Diversisporales</taxon>
        <taxon>Gigasporaceae</taxon>
        <taxon>Scutellospora</taxon>
    </lineage>
</organism>